<proteinExistence type="predicted"/>
<dbReference type="Proteomes" id="UP001217089">
    <property type="component" value="Unassembled WGS sequence"/>
</dbReference>
<comment type="caution">
    <text evidence="1">The sequence shown here is derived from an EMBL/GenBank/DDBJ whole genome shotgun (WGS) entry which is preliminary data.</text>
</comment>
<sequence length="68" mass="8172">MPLKNSKLSKNEITKKNENIRIRMLICKQFSFMDKGIFDYDYGLYVCKCDHDAAHCFYVVHTNRQIYM</sequence>
<keyword evidence="2" id="KW-1185">Reference proteome</keyword>
<accession>A0ABQ9F308</accession>
<protein>
    <submittedName>
        <fullName evidence="1">Uncharacterized protein</fullName>
    </submittedName>
</protein>
<name>A0ABQ9F308_TEGGR</name>
<gene>
    <name evidence="1" type="ORF">KUTeg_011808</name>
</gene>
<evidence type="ECO:0000313" key="1">
    <source>
        <dbReference type="EMBL" id="KAJ8309943.1"/>
    </source>
</evidence>
<evidence type="ECO:0000313" key="2">
    <source>
        <dbReference type="Proteomes" id="UP001217089"/>
    </source>
</evidence>
<reference evidence="1 2" key="1">
    <citation type="submission" date="2022-12" db="EMBL/GenBank/DDBJ databases">
        <title>Chromosome-level genome of Tegillarca granosa.</title>
        <authorList>
            <person name="Kim J."/>
        </authorList>
    </citation>
    <scope>NUCLEOTIDE SEQUENCE [LARGE SCALE GENOMIC DNA]</scope>
    <source>
        <strain evidence="1">Teg-2019</strain>
        <tissue evidence="1">Adductor muscle</tissue>
    </source>
</reference>
<organism evidence="1 2">
    <name type="scientific">Tegillarca granosa</name>
    <name type="common">Malaysian cockle</name>
    <name type="synonym">Anadara granosa</name>
    <dbReference type="NCBI Taxonomy" id="220873"/>
    <lineage>
        <taxon>Eukaryota</taxon>
        <taxon>Metazoa</taxon>
        <taxon>Spiralia</taxon>
        <taxon>Lophotrochozoa</taxon>
        <taxon>Mollusca</taxon>
        <taxon>Bivalvia</taxon>
        <taxon>Autobranchia</taxon>
        <taxon>Pteriomorphia</taxon>
        <taxon>Arcoida</taxon>
        <taxon>Arcoidea</taxon>
        <taxon>Arcidae</taxon>
        <taxon>Tegillarca</taxon>
    </lineage>
</organism>
<dbReference type="EMBL" id="JARBDR010000640">
    <property type="protein sequence ID" value="KAJ8309943.1"/>
    <property type="molecule type" value="Genomic_DNA"/>
</dbReference>